<organism evidence="1 2">
    <name type="scientific">Azohydromonas lata</name>
    <dbReference type="NCBI Taxonomy" id="45677"/>
    <lineage>
        <taxon>Bacteria</taxon>
        <taxon>Pseudomonadati</taxon>
        <taxon>Pseudomonadota</taxon>
        <taxon>Betaproteobacteria</taxon>
        <taxon>Burkholderiales</taxon>
        <taxon>Sphaerotilaceae</taxon>
        <taxon>Azohydromonas</taxon>
    </lineage>
</organism>
<comment type="caution">
    <text evidence="1">The sequence shown here is derived from an EMBL/GenBank/DDBJ whole genome shotgun (WGS) entry which is preliminary data.</text>
</comment>
<name>A0ABU5I792_9BURK</name>
<geneLocation type="plasmid" evidence="1">
    <name>unnamed</name>
</geneLocation>
<accession>A0ABU5I792</accession>
<dbReference type="RefSeq" id="WP_322464064.1">
    <property type="nucleotide sequence ID" value="NZ_JAXOJX010000001.1"/>
</dbReference>
<gene>
    <name evidence="1" type="ORF">SM757_00110</name>
</gene>
<evidence type="ECO:0000313" key="2">
    <source>
        <dbReference type="Proteomes" id="UP001293718"/>
    </source>
</evidence>
<dbReference type="EMBL" id="JAXOJX010000001">
    <property type="protein sequence ID" value="MDZ5454964.1"/>
    <property type="molecule type" value="Genomic_DNA"/>
</dbReference>
<dbReference type="Pfam" id="PF13689">
    <property type="entry name" value="DUF4154"/>
    <property type="match status" value="1"/>
</dbReference>
<keyword evidence="1" id="KW-0614">Plasmid</keyword>
<dbReference type="InterPro" id="IPR025293">
    <property type="entry name" value="YfiR/HmsC-like"/>
</dbReference>
<reference evidence="1 2" key="1">
    <citation type="submission" date="2023-11" db="EMBL/GenBank/DDBJ databases">
        <title>Draft genome of Azohydromonas lata strain H1 (DSM1123), a polyhydroxyalkanoate producer.</title>
        <authorList>
            <person name="Traversa D."/>
            <person name="D'Addabbo P."/>
            <person name="Pazzani C."/>
            <person name="Manzari C."/>
            <person name="Chiara M."/>
            <person name="Scrascia M."/>
        </authorList>
    </citation>
    <scope>NUCLEOTIDE SEQUENCE [LARGE SCALE GENOMIC DNA]</scope>
    <source>
        <strain evidence="1 2">H1</strain>
        <plasmid evidence="1">unnamed</plasmid>
    </source>
</reference>
<keyword evidence="2" id="KW-1185">Reference proteome</keyword>
<sequence length="148" mass="16089">MFNFLRFTEWPAQRLASPDAALTLCVWAGSAQLADALRNLAGRTVDRHVLSVSDIDRIDDLQQCHALFVPEAAQRKVPAGLLRRAEAQDILTVGDADGFTASGGMIGLVPEGARLRFELNEKAVKRSALKLSAQLYKLGRMAQESASP</sequence>
<proteinExistence type="predicted"/>
<dbReference type="Proteomes" id="UP001293718">
    <property type="component" value="Unassembled WGS sequence"/>
</dbReference>
<protein>
    <submittedName>
        <fullName evidence="1">YfiR family protein</fullName>
    </submittedName>
</protein>
<evidence type="ECO:0000313" key="1">
    <source>
        <dbReference type="EMBL" id="MDZ5454964.1"/>
    </source>
</evidence>